<dbReference type="EMBL" id="NKCL01000135">
    <property type="protein sequence ID" value="RSL80833.1"/>
    <property type="molecule type" value="Genomic_DNA"/>
</dbReference>
<proteinExistence type="predicted"/>
<name>A0A428RTI7_9HYPO</name>
<keyword evidence="2" id="KW-1185">Reference proteome</keyword>
<accession>A0A428RTI7</accession>
<protein>
    <submittedName>
        <fullName evidence="1">Uncharacterized protein</fullName>
    </submittedName>
</protein>
<gene>
    <name evidence="1" type="ORF">CEP51_006284</name>
</gene>
<reference evidence="1 2" key="1">
    <citation type="submission" date="2017-06" db="EMBL/GenBank/DDBJ databases">
        <title>Comparative genomic analysis of Ambrosia Fusariam Clade fungi.</title>
        <authorList>
            <person name="Stajich J.E."/>
            <person name="Carrillo J."/>
            <person name="Kijimoto T."/>
            <person name="Eskalen A."/>
            <person name="O'Donnell K."/>
            <person name="Kasson M."/>
        </authorList>
    </citation>
    <scope>NUCLEOTIDE SEQUENCE [LARGE SCALE GENOMIC DNA]</scope>
    <source>
        <strain evidence="1 2">NRRL62606</strain>
    </source>
</reference>
<dbReference type="AlphaFoldDB" id="A0A428RTI7"/>
<comment type="caution">
    <text evidence="1">The sequence shown here is derived from an EMBL/GenBank/DDBJ whole genome shotgun (WGS) entry which is preliminary data.</text>
</comment>
<evidence type="ECO:0000313" key="2">
    <source>
        <dbReference type="Proteomes" id="UP000287972"/>
    </source>
</evidence>
<dbReference type="Proteomes" id="UP000287972">
    <property type="component" value="Unassembled WGS sequence"/>
</dbReference>
<evidence type="ECO:0000313" key="1">
    <source>
        <dbReference type="EMBL" id="RSL80833.1"/>
    </source>
</evidence>
<organism evidence="1 2">
    <name type="scientific">Fusarium floridanum</name>
    <dbReference type="NCBI Taxonomy" id="1325733"/>
    <lineage>
        <taxon>Eukaryota</taxon>
        <taxon>Fungi</taxon>
        <taxon>Dikarya</taxon>
        <taxon>Ascomycota</taxon>
        <taxon>Pezizomycotina</taxon>
        <taxon>Sordariomycetes</taxon>
        <taxon>Hypocreomycetidae</taxon>
        <taxon>Hypocreales</taxon>
        <taxon>Nectriaceae</taxon>
        <taxon>Fusarium</taxon>
        <taxon>Fusarium solani species complex</taxon>
    </lineage>
</organism>
<sequence>MAVGRTCVPVRRKIYNNNNKYRTIPPPPSTQNRTCRTTRLFCITNMLLSAVLKVSNKYITYCPLLSVKRIAAF</sequence>